<reference evidence="1" key="1">
    <citation type="submission" date="2021-03" db="EMBL/GenBank/DDBJ databases">
        <title>Draft genome sequence of rust myrtle Austropuccinia psidii MF-1, a brazilian biotype.</title>
        <authorList>
            <person name="Quecine M.C."/>
            <person name="Pachon D.M.R."/>
            <person name="Bonatelli M.L."/>
            <person name="Correr F.H."/>
            <person name="Franceschini L.M."/>
            <person name="Leite T.F."/>
            <person name="Margarido G.R.A."/>
            <person name="Almeida C.A."/>
            <person name="Ferrarezi J.A."/>
            <person name="Labate C.A."/>
        </authorList>
    </citation>
    <scope>NUCLEOTIDE SEQUENCE</scope>
    <source>
        <strain evidence="1">MF-1</strain>
    </source>
</reference>
<gene>
    <name evidence="1" type="ORF">O181_018447</name>
</gene>
<proteinExistence type="predicted"/>
<organism evidence="1 2">
    <name type="scientific">Austropuccinia psidii MF-1</name>
    <dbReference type="NCBI Taxonomy" id="1389203"/>
    <lineage>
        <taxon>Eukaryota</taxon>
        <taxon>Fungi</taxon>
        <taxon>Dikarya</taxon>
        <taxon>Basidiomycota</taxon>
        <taxon>Pucciniomycotina</taxon>
        <taxon>Pucciniomycetes</taxon>
        <taxon>Pucciniales</taxon>
        <taxon>Sphaerophragmiaceae</taxon>
        <taxon>Austropuccinia</taxon>
    </lineage>
</organism>
<dbReference type="AlphaFoldDB" id="A0A9Q3C7W3"/>
<evidence type="ECO:0000313" key="2">
    <source>
        <dbReference type="Proteomes" id="UP000765509"/>
    </source>
</evidence>
<name>A0A9Q3C7W3_9BASI</name>
<dbReference type="EMBL" id="AVOT02005301">
    <property type="protein sequence ID" value="MBW0478732.1"/>
    <property type="molecule type" value="Genomic_DNA"/>
</dbReference>
<protein>
    <submittedName>
        <fullName evidence="1">Uncharacterized protein</fullName>
    </submittedName>
</protein>
<keyword evidence="2" id="KW-1185">Reference proteome</keyword>
<accession>A0A9Q3C7W3</accession>
<sequence length="85" mass="9594">MTYSEKEALKQLPEASICPKFPGVGEYDHMEFIDYIDGLSIDVPGIPDYGITARLNKAFKGHASIWYTGRRRSMAEETVHCGRAR</sequence>
<evidence type="ECO:0000313" key="1">
    <source>
        <dbReference type="EMBL" id="MBW0478732.1"/>
    </source>
</evidence>
<comment type="caution">
    <text evidence="1">The sequence shown here is derived from an EMBL/GenBank/DDBJ whole genome shotgun (WGS) entry which is preliminary data.</text>
</comment>
<dbReference type="Proteomes" id="UP000765509">
    <property type="component" value="Unassembled WGS sequence"/>
</dbReference>